<keyword evidence="2" id="KW-1185">Reference proteome</keyword>
<dbReference type="Proteomes" id="UP001314170">
    <property type="component" value="Unassembled WGS sequence"/>
</dbReference>
<gene>
    <name evidence="1" type="ORF">DCAF_LOCUS6183</name>
</gene>
<proteinExistence type="predicted"/>
<protein>
    <submittedName>
        <fullName evidence="1">Uncharacterized protein</fullName>
    </submittedName>
</protein>
<comment type="caution">
    <text evidence="1">The sequence shown here is derived from an EMBL/GenBank/DDBJ whole genome shotgun (WGS) entry which is preliminary data.</text>
</comment>
<evidence type="ECO:0000313" key="2">
    <source>
        <dbReference type="Proteomes" id="UP001314170"/>
    </source>
</evidence>
<accession>A0AAV1R555</accession>
<dbReference type="AlphaFoldDB" id="A0AAV1R555"/>
<organism evidence="1 2">
    <name type="scientific">Dovyalis caffra</name>
    <dbReference type="NCBI Taxonomy" id="77055"/>
    <lineage>
        <taxon>Eukaryota</taxon>
        <taxon>Viridiplantae</taxon>
        <taxon>Streptophyta</taxon>
        <taxon>Embryophyta</taxon>
        <taxon>Tracheophyta</taxon>
        <taxon>Spermatophyta</taxon>
        <taxon>Magnoliopsida</taxon>
        <taxon>eudicotyledons</taxon>
        <taxon>Gunneridae</taxon>
        <taxon>Pentapetalae</taxon>
        <taxon>rosids</taxon>
        <taxon>fabids</taxon>
        <taxon>Malpighiales</taxon>
        <taxon>Salicaceae</taxon>
        <taxon>Flacourtieae</taxon>
        <taxon>Dovyalis</taxon>
    </lineage>
</organism>
<dbReference type="EMBL" id="CAWUPB010000893">
    <property type="protein sequence ID" value="CAK7328459.1"/>
    <property type="molecule type" value="Genomic_DNA"/>
</dbReference>
<name>A0AAV1R555_9ROSI</name>
<evidence type="ECO:0000313" key="1">
    <source>
        <dbReference type="EMBL" id="CAK7328459.1"/>
    </source>
</evidence>
<sequence>MSQVRVLERRVLKPLLREDFYGPAKRCKSQESISKMCDMEDSYASFANYQIFSCKVSQLYKNLRPSMLGFLVTNGFAPLLPHV</sequence>
<reference evidence="1 2" key="1">
    <citation type="submission" date="2024-01" db="EMBL/GenBank/DDBJ databases">
        <authorList>
            <person name="Waweru B."/>
        </authorList>
    </citation>
    <scope>NUCLEOTIDE SEQUENCE [LARGE SCALE GENOMIC DNA]</scope>
</reference>